<gene>
    <name evidence="2" type="ORF">Tco_0954674</name>
</gene>
<sequence length="444" mass="50715">MTTLQDMLNQASASIPLDMNLIYSGKIANIIQELLFYPCASCPFAHSEKINWTLATCLKESDVPRVVTTNTTPRVPIKNIQEYVVKGTIHQANNPSLPFIGLESIDDASGSQLRSNTKNDKIQQTSGSSKKNKVEVYSMSIKFNLNKNNYVSDYNDIVKTFVLNSNVESVCVTCNKCVFSANHDSCVSKYLNDVNAHATKKRVVKTINETLTNLTEKPNAKTVQTKKPKKKNKNKWKPTGLPMLKYDKDHFYYACQMGKSKKSSFKPKPEIDEYSRFKWMHFLRTKDETSKILGAYNLPGYAQPQYDQYYQQYPPSPPQYQPQQQQDDDKIEAIEIFLAYAAYKNMTISRSSTTRVQTKESSVWVEVDFTGIWYDMLSKFLLSQKFIKGLQVHQSPKGIFINQAKYTKEMLKKYGMKSSDSVETLMVEHSKLDEDPQGKLVNPT</sequence>
<name>A0ABQ5E538_9ASTR</name>
<comment type="caution">
    <text evidence="2">The sequence shown here is derived from an EMBL/GenBank/DDBJ whole genome shotgun (WGS) entry which is preliminary data.</text>
</comment>
<protein>
    <recommendedName>
        <fullName evidence="4">Reverse transcriptase Ty1/copia-type domain-containing protein</fullName>
    </recommendedName>
</protein>
<reference evidence="2" key="1">
    <citation type="journal article" date="2022" name="Int. J. Mol. Sci.">
        <title>Draft Genome of Tanacetum Coccineum: Genomic Comparison of Closely Related Tanacetum-Family Plants.</title>
        <authorList>
            <person name="Yamashiro T."/>
            <person name="Shiraishi A."/>
            <person name="Nakayama K."/>
            <person name="Satake H."/>
        </authorList>
    </citation>
    <scope>NUCLEOTIDE SEQUENCE</scope>
</reference>
<dbReference type="EMBL" id="BQNB010015944">
    <property type="protein sequence ID" value="GJT45959.1"/>
    <property type="molecule type" value="Genomic_DNA"/>
</dbReference>
<evidence type="ECO:0000256" key="1">
    <source>
        <dbReference type="SAM" id="MobiDB-lite"/>
    </source>
</evidence>
<feature type="region of interest" description="Disordered" evidence="1">
    <location>
        <begin position="219"/>
        <end position="239"/>
    </location>
</feature>
<evidence type="ECO:0008006" key="4">
    <source>
        <dbReference type="Google" id="ProtNLM"/>
    </source>
</evidence>
<evidence type="ECO:0000313" key="2">
    <source>
        <dbReference type="EMBL" id="GJT45959.1"/>
    </source>
</evidence>
<evidence type="ECO:0000313" key="3">
    <source>
        <dbReference type="Proteomes" id="UP001151760"/>
    </source>
</evidence>
<keyword evidence="3" id="KW-1185">Reference proteome</keyword>
<organism evidence="2 3">
    <name type="scientific">Tanacetum coccineum</name>
    <dbReference type="NCBI Taxonomy" id="301880"/>
    <lineage>
        <taxon>Eukaryota</taxon>
        <taxon>Viridiplantae</taxon>
        <taxon>Streptophyta</taxon>
        <taxon>Embryophyta</taxon>
        <taxon>Tracheophyta</taxon>
        <taxon>Spermatophyta</taxon>
        <taxon>Magnoliopsida</taxon>
        <taxon>eudicotyledons</taxon>
        <taxon>Gunneridae</taxon>
        <taxon>Pentapetalae</taxon>
        <taxon>asterids</taxon>
        <taxon>campanulids</taxon>
        <taxon>Asterales</taxon>
        <taxon>Asteraceae</taxon>
        <taxon>Asteroideae</taxon>
        <taxon>Anthemideae</taxon>
        <taxon>Anthemidinae</taxon>
        <taxon>Tanacetum</taxon>
    </lineage>
</organism>
<proteinExistence type="predicted"/>
<accession>A0ABQ5E538</accession>
<feature type="compositionally biased region" description="Basic residues" evidence="1">
    <location>
        <begin position="224"/>
        <end position="236"/>
    </location>
</feature>
<dbReference type="Proteomes" id="UP001151760">
    <property type="component" value="Unassembled WGS sequence"/>
</dbReference>
<reference evidence="2" key="2">
    <citation type="submission" date="2022-01" db="EMBL/GenBank/DDBJ databases">
        <authorList>
            <person name="Yamashiro T."/>
            <person name="Shiraishi A."/>
            <person name="Satake H."/>
            <person name="Nakayama K."/>
        </authorList>
    </citation>
    <scope>NUCLEOTIDE SEQUENCE</scope>
</reference>